<evidence type="ECO:0000313" key="2">
    <source>
        <dbReference type="Proteomes" id="UP000270216"/>
    </source>
</evidence>
<sequence>MLFSARRQVRIARRDFSSRCHDRLTTVTYFLDGPVQAVVHPLQPGKRLSDLVAPRDIDVRREVTCGNVADEPDVLA</sequence>
<evidence type="ECO:0000313" key="1">
    <source>
        <dbReference type="EMBL" id="RSK76027.1"/>
    </source>
</evidence>
<organism evidence="1 2">
    <name type="scientific">Pandoraea apista</name>
    <dbReference type="NCBI Taxonomy" id="93218"/>
    <lineage>
        <taxon>Bacteria</taxon>
        <taxon>Pseudomonadati</taxon>
        <taxon>Pseudomonadota</taxon>
        <taxon>Betaproteobacteria</taxon>
        <taxon>Burkholderiales</taxon>
        <taxon>Burkholderiaceae</taxon>
        <taxon>Pandoraea</taxon>
    </lineage>
</organism>
<accession>A0ABX9ZJD7</accession>
<keyword evidence="2" id="KW-1185">Reference proteome</keyword>
<proteinExistence type="predicted"/>
<protein>
    <submittedName>
        <fullName evidence="1">Uncharacterized protein</fullName>
    </submittedName>
</protein>
<comment type="caution">
    <text evidence="1">The sequence shown here is derived from an EMBL/GenBank/DDBJ whole genome shotgun (WGS) entry which is preliminary data.</text>
</comment>
<name>A0ABX9ZJD7_9BURK</name>
<reference evidence="1 2" key="1">
    <citation type="submission" date="2018-12" db="EMBL/GenBank/DDBJ databases">
        <title>Whole genome sequence of a Pandoraea apista isolate from a patient with cystic fibrosis.</title>
        <authorList>
            <person name="Kenna D.T."/>
            <person name="Turton J.F."/>
        </authorList>
    </citation>
    <scope>NUCLEOTIDE SEQUENCE [LARGE SCALE GENOMIC DNA]</scope>
    <source>
        <strain evidence="1 2">Pa13324</strain>
    </source>
</reference>
<dbReference type="Proteomes" id="UP000270216">
    <property type="component" value="Unassembled WGS sequence"/>
</dbReference>
<gene>
    <name evidence="1" type="ORF">EJE83_21915</name>
</gene>
<dbReference type="EMBL" id="RWHX01000055">
    <property type="protein sequence ID" value="RSK76027.1"/>
    <property type="molecule type" value="Genomic_DNA"/>
</dbReference>